<protein>
    <submittedName>
        <fullName evidence="13">Ion channel family protein</fullName>
    </submittedName>
</protein>
<dbReference type="VEuPathDB" id="GiardiaDB:GMRT_11048"/>
<feature type="transmembrane region" description="Helical" evidence="11">
    <location>
        <begin position="25"/>
        <end position="45"/>
    </location>
</feature>
<evidence type="ECO:0000256" key="9">
    <source>
        <dbReference type="ARBA" id="ARBA00023136"/>
    </source>
</evidence>
<feature type="transmembrane region" description="Helical" evidence="11">
    <location>
        <begin position="217"/>
        <end position="237"/>
    </location>
</feature>
<dbReference type="InterPro" id="IPR013099">
    <property type="entry name" value="K_chnl_dom"/>
</dbReference>
<keyword evidence="4 11" id="KW-0812">Transmembrane</keyword>
<dbReference type="Pfam" id="PF07885">
    <property type="entry name" value="Ion_trans_2"/>
    <property type="match status" value="1"/>
</dbReference>
<dbReference type="Gene3D" id="1.10.287.70">
    <property type="match status" value="1"/>
</dbReference>
<evidence type="ECO:0000256" key="6">
    <source>
        <dbReference type="ARBA" id="ARBA00022958"/>
    </source>
</evidence>
<organism evidence="13 14">
    <name type="scientific">Giardia muris</name>
    <dbReference type="NCBI Taxonomy" id="5742"/>
    <lineage>
        <taxon>Eukaryota</taxon>
        <taxon>Metamonada</taxon>
        <taxon>Diplomonadida</taxon>
        <taxon>Hexamitidae</taxon>
        <taxon>Giardiinae</taxon>
        <taxon>Giardia</taxon>
    </lineage>
</organism>
<evidence type="ECO:0000313" key="14">
    <source>
        <dbReference type="Proteomes" id="UP000315496"/>
    </source>
</evidence>
<evidence type="ECO:0000256" key="4">
    <source>
        <dbReference type="ARBA" id="ARBA00022692"/>
    </source>
</evidence>
<evidence type="ECO:0000256" key="8">
    <source>
        <dbReference type="ARBA" id="ARBA00023065"/>
    </source>
</evidence>
<dbReference type="PANTHER" id="PTHR10027">
    <property type="entry name" value="CALCIUM-ACTIVATED POTASSIUM CHANNEL ALPHA CHAIN"/>
    <property type="match status" value="1"/>
</dbReference>
<name>A0A4Z1SN48_GIAMU</name>
<keyword evidence="6" id="KW-0630">Potassium</keyword>
<dbReference type="EMBL" id="VDLU01000004">
    <property type="protein sequence ID" value="TNJ27164.1"/>
    <property type="molecule type" value="Genomic_DNA"/>
</dbReference>
<comment type="subcellular location">
    <subcellularLocation>
        <location evidence="1">Membrane</location>
        <topology evidence="1">Multi-pass membrane protein</topology>
    </subcellularLocation>
</comment>
<keyword evidence="2" id="KW-0813">Transport</keyword>
<dbReference type="GO" id="GO:0016020">
    <property type="term" value="C:membrane"/>
    <property type="evidence" value="ECO:0007669"/>
    <property type="project" value="UniProtKB-SubCell"/>
</dbReference>
<gene>
    <name evidence="13" type="ORF">GMRT_11048</name>
</gene>
<evidence type="ECO:0000256" key="5">
    <source>
        <dbReference type="ARBA" id="ARBA00022826"/>
    </source>
</evidence>
<dbReference type="AlphaFoldDB" id="A0A4Z1SN48"/>
<sequence length="1189" mass="136338">MKPRYYAHVRDFDFRLPETIFDKDVPSLFFLIVNLLDFIAFYILVSYRPTWPITAFFWLPIQVIIICDIINFTIQCVRYKIHFFSWAYLFWILSPISSLVSILVVTLVQRRPWQEMYYYHLGSFSIYRGLIPSLGPIYRLSTSHTRWLKGYYIPDFIKSSVRVAYKVFAFIMCYVGLFQVFNQYYTEEPTGLIDTVYYTMATIGSIGYGDIIPETPLTRLLLCFYTLAFLGSMPSFISESIAELRQAYALHKLRTACKHGITVIADQTISFMYLQRLIIPSNVNIGFINLNPDDNQKLIRACSSFRNMGYINLHNCGVDGHERMMDYEFLINCLINKSRKIVILPPTSETNKVDGKCLAIGLNCARVMRDRSELIMMTRETGRSNAIQEYLGTYHDRCSVICITEFTTQILMLTCFFPGFATFFFNILLPPHVNLHKLENRTAESFNDRLHTVRLRASLLLAKRRATTTELRKQKRRTTTKRYDIYSQHLPLEAQTFDTLRKTVALRTSAISMALKDLDPKRSTVNYSSTRNWNELTPIRSDAAQVPLRLDTGSNPTSDRSTLSINQELRVSKQAVNEAVDALIGRIRRFPTVDAIMRLRDSLRLDLRPGIYYENQRKAKHCYETNKRIHLLLPKMEWCPMMVAQAQDQPIIRRSISVRQMNDYLGMFSIQQPEIDHKLASVLKSRSANSYKEDCLDYESIYVAKKTFSASLCGFLLCRNNADEVSIDRRQPAQLRQKPVYFPYNKETGQAQGLIGSPSFEKSMSAENLCKIPSSFLGDNTTDGSTVESTRRSLYGLFLPLGLQNNVFRSDSVAKPTLHAILDPTYMHEEVVRTIMNHELHLNPVPQFSLDLHQVTTLGIVLLNPIDEKLFTSLLFSLLKEKGLKKIILGLDSFTKEMHQQYCGVVRNVTFCIERSEDEADHGPLISDIAHDRSTTDAQAFGTSGMTTLYLRGQKNERFLKSDTTENIRVRAGRDQELTIEIYALDSTVADEINLTGLQNVDRTLIINPDDNSSANEGHVLLTKYAFESVGQTNLLIYSTDLYNTLMLHDLSFGDDYRQGRFIPNVEGALTASFIYYSENALMSLSLLNKIFAHRHAFFVYRVCFEGEQPTIIAATDGSADAQSQGKQRQYKIDDNILTVDGLERFLGMCHLEVLYYLISDCLLLVPDPTLLLRDNDIVVCYPEELFKP</sequence>
<feature type="transmembrane region" description="Helical" evidence="11">
    <location>
        <begin position="51"/>
        <end position="74"/>
    </location>
</feature>
<dbReference type="OrthoDB" id="415460at2759"/>
<evidence type="ECO:0000256" key="10">
    <source>
        <dbReference type="ARBA" id="ARBA00023303"/>
    </source>
</evidence>
<keyword evidence="7 11" id="KW-1133">Transmembrane helix</keyword>
<dbReference type="Proteomes" id="UP000315496">
    <property type="component" value="Chromosome 4"/>
</dbReference>
<dbReference type="GO" id="GO:0005267">
    <property type="term" value="F:potassium channel activity"/>
    <property type="evidence" value="ECO:0007669"/>
    <property type="project" value="UniProtKB-KW"/>
</dbReference>
<evidence type="ECO:0000256" key="1">
    <source>
        <dbReference type="ARBA" id="ARBA00004141"/>
    </source>
</evidence>
<comment type="caution">
    <text evidence="13">The sequence shown here is derived from an EMBL/GenBank/DDBJ whole genome shotgun (WGS) entry which is preliminary data.</text>
</comment>
<evidence type="ECO:0000256" key="3">
    <source>
        <dbReference type="ARBA" id="ARBA00022538"/>
    </source>
</evidence>
<reference evidence="13 14" key="1">
    <citation type="submission" date="2019-05" db="EMBL/GenBank/DDBJ databases">
        <title>The compact genome of Giardia muris reveals important steps in the evolution of intestinal protozoan parasites.</title>
        <authorList>
            <person name="Xu F."/>
            <person name="Jimenez-Gonzalez A."/>
            <person name="Einarsson E."/>
            <person name="Astvaldsson A."/>
            <person name="Peirasmaki D."/>
            <person name="Eckmann L."/>
            <person name="Andersson J.O."/>
            <person name="Svard S.G."/>
            <person name="Jerlstrom-Hultqvist J."/>
        </authorList>
    </citation>
    <scope>NUCLEOTIDE SEQUENCE [LARGE SCALE GENOMIC DNA]</scope>
    <source>
        <strain evidence="13 14">Roberts-Thomson</strain>
    </source>
</reference>
<proteinExistence type="predicted"/>
<keyword evidence="8" id="KW-0406">Ion transport</keyword>
<dbReference type="InterPro" id="IPR047871">
    <property type="entry name" value="K_chnl_Slo-like"/>
</dbReference>
<accession>A0A4Z1SN48</accession>
<evidence type="ECO:0000313" key="13">
    <source>
        <dbReference type="EMBL" id="TNJ27164.1"/>
    </source>
</evidence>
<feature type="transmembrane region" description="Helical" evidence="11">
    <location>
        <begin position="117"/>
        <end position="142"/>
    </location>
</feature>
<evidence type="ECO:0000256" key="2">
    <source>
        <dbReference type="ARBA" id="ARBA00022448"/>
    </source>
</evidence>
<keyword evidence="10" id="KW-0407">Ion channel</keyword>
<dbReference type="SUPFAM" id="SSF81324">
    <property type="entry name" value="Voltage-gated potassium channels"/>
    <property type="match status" value="1"/>
</dbReference>
<evidence type="ECO:0000259" key="12">
    <source>
        <dbReference type="Pfam" id="PF07885"/>
    </source>
</evidence>
<keyword evidence="9 11" id="KW-0472">Membrane</keyword>
<evidence type="ECO:0000256" key="11">
    <source>
        <dbReference type="SAM" id="Phobius"/>
    </source>
</evidence>
<dbReference type="PANTHER" id="PTHR10027:SF10">
    <property type="entry name" value="SLOWPOKE 2, ISOFORM D"/>
    <property type="match status" value="1"/>
</dbReference>
<evidence type="ECO:0000256" key="7">
    <source>
        <dbReference type="ARBA" id="ARBA00022989"/>
    </source>
</evidence>
<feature type="transmembrane region" description="Helical" evidence="11">
    <location>
        <begin position="163"/>
        <end position="181"/>
    </location>
</feature>
<keyword evidence="5" id="KW-0631">Potassium channel</keyword>
<keyword evidence="14" id="KW-1185">Reference proteome</keyword>
<keyword evidence="3" id="KW-0633">Potassium transport</keyword>
<feature type="domain" description="Potassium channel" evidence="12">
    <location>
        <begin position="172"/>
        <end position="241"/>
    </location>
</feature>
<feature type="transmembrane region" description="Helical" evidence="11">
    <location>
        <begin position="86"/>
        <end position="105"/>
    </location>
</feature>